<keyword evidence="3" id="KW-0378">Hydrolase</keyword>
<feature type="domain" description="AB hydrolase-1" evidence="2">
    <location>
        <begin position="58"/>
        <end position="287"/>
    </location>
</feature>
<accession>A0A9X2HJV3</accession>
<dbReference type="EMBL" id="JANAFB010000021">
    <property type="protein sequence ID" value="MCP3426228.1"/>
    <property type="molecule type" value="Genomic_DNA"/>
</dbReference>
<dbReference type="Proteomes" id="UP001139502">
    <property type="component" value="Unassembled WGS sequence"/>
</dbReference>
<dbReference type="AlphaFoldDB" id="A0A9X2HJV3"/>
<gene>
    <name evidence="3" type="ORF">NBM05_09460</name>
</gene>
<keyword evidence="4" id="KW-1185">Reference proteome</keyword>
<dbReference type="GO" id="GO:0016787">
    <property type="term" value="F:hydrolase activity"/>
    <property type="evidence" value="ECO:0007669"/>
    <property type="project" value="UniProtKB-KW"/>
</dbReference>
<sequence>MAADGAETDGIGADGPGANGIGADGARADAVAADAAAPARLRWTLRAAASPAEQTPLLALHGFATTASRCWADTGWLRRVGRDRDVVLVELPWHEDPRLGGEDDDAARTGTLDLGPAGPGSPAVHDLLDALGEAALAAAGASGGHRVDVLGYSFGARLAWELAALEPRLVRRLALGGLPAGDPLADLVAGGGLGARDELVAQSGIAAGDDLAAGGRFPSRGGPSLGASPPAGAAPAAVRGLLEASDLPRAGLVRFARTFGRDRFDPRPPPTQPVLLALGGADRVAAGARRWPASCPRAPGSSTCRGAPTWTP</sequence>
<evidence type="ECO:0000313" key="3">
    <source>
        <dbReference type="EMBL" id="MCP3426228.1"/>
    </source>
</evidence>
<dbReference type="Pfam" id="PF12697">
    <property type="entry name" value="Abhydrolase_6"/>
    <property type="match status" value="1"/>
</dbReference>
<feature type="compositionally biased region" description="Polar residues" evidence="1">
    <location>
        <begin position="300"/>
        <end position="312"/>
    </location>
</feature>
<evidence type="ECO:0000313" key="4">
    <source>
        <dbReference type="Proteomes" id="UP001139502"/>
    </source>
</evidence>
<dbReference type="SUPFAM" id="SSF53474">
    <property type="entry name" value="alpha/beta-Hydrolases"/>
    <property type="match status" value="1"/>
</dbReference>
<dbReference type="Gene3D" id="3.40.50.1820">
    <property type="entry name" value="alpha/beta hydrolase"/>
    <property type="match status" value="1"/>
</dbReference>
<evidence type="ECO:0000259" key="2">
    <source>
        <dbReference type="Pfam" id="PF12697"/>
    </source>
</evidence>
<proteinExistence type="predicted"/>
<dbReference type="InterPro" id="IPR000073">
    <property type="entry name" value="AB_hydrolase_1"/>
</dbReference>
<reference evidence="3" key="1">
    <citation type="submission" date="2022-06" db="EMBL/GenBank/DDBJ databases">
        <title>Rothia sp. isolated from sandalwood seedling.</title>
        <authorList>
            <person name="Tuikhar N."/>
            <person name="Kirdat K."/>
            <person name="Thorat V."/>
            <person name="Swetha P."/>
            <person name="Padma S."/>
            <person name="Sundararaj R."/>
            <person name="Yadav A."/>
        </authorList>
    </citation>
    <scope>NUCLEOTIDE SEQUENCE</scope>
    <source>
        <strain evidence="3">AR01</strain>
    </source>
</reference>
<protein>
    <submittedName>
        <fullName evidence="3">Alpha/beta hydrolase</fullName>
    </submittedName>
</protein>
<feature type="region of interest" description="Disordered" evidence="1">
    <location>
        <begin position="291"/>
        <end position="312"/>
    </location>
</feature>
<evidence type="ECO:0000256" key="1">
    <source>
        <dbReference type="SAM" id="MobiDB-lite"/>
    </source>
</evidence>
<name>A0A9X2HJV3_9MICC</name>
<dbReference type="InterPro" id="IPR029058">
    <property type="entry name" value="AB_hydrolase_fold"/>
</dbReference>
<comment type="caution">
    <text evidence="3">The sequence shown here is derived from an EMBL/GenBank/DDBJ whole genome shotgun (WGS) entry which is preliminary data.</text>
</comment>
<organism evidence="3 4">
    <name type="scientific">Rothia santali</name>
    <dbReference type="NCBI Taxonomy" id="2949643"/>
    <lineage>
        <taxon>Bacteria</taxon>
        <taxon>Bacillati</taxon>
        <taxon>Actinomycetota</taxon>
        <taxon>Actinomycetes</taxon>
        <taxon>Micrococcales</taxon>
        <taxon>Micrococcaceae</taxon>
        <taxon>Rothia</taxon>
    </lineage>
</organism>